<evidence type="ECO:0000313" key="3">
    <source>
        <dbReference type="Proteomes" id="UP001595914"/>
    </source>
</evidence>
<dbReference type="EMBL" id="JBHSFO010000003">
    <property type="protein sequence ID" value="MFC4603521.1"/>
    <property type="molecule type" value="Genomic_DNA"/>
</dbReference>
<gene>
    <name evidence="2" type="ORF">ACFO6S_07480</name>
</gene>
<dbReference type="RefSeq" id="WP_378415573.1">
    <property type="nucleotide sequence ID" value="NZ_JBHSFO010000003.1"/>
</dbReference>
<comment type="caution">
    <text evidence="2">The sequence shown here is derived from an EMBL/GenBank/DDBJ whole genome shotgun (WGS) entry which is preliminary data.</text>
</comment>
<feature type="chain" id="PRO_5045062636" description="Secreted protein" evidence="1">
    <location>
        <begin position="34"/>
        <end position="99"/>
    </location>
</feature>
<organism evidence="2 3">
    <name type="scientific">Rhodococcus kronopolitis</name>
    <dbReference type="NCBI Taxonomy" id="1460226"/>
    <lineage>
        <taxon>Bacteria</taxon>
        <taxon>Bacillati</taxon>
        <taxon>Actinomycetota</taxon>
        <taxon>Actinomycetes</taxon>
        <taxon>Mycobacteriales</taxon>
        <taxon>Nocardiaceae</taxon>
        <taxon>Rhodococcus</taxon>
    </lineage>
</organism>
<reference evidence="3" key="1">
    <citation type="journal article" date="2019" name="Int. J. Syst. Evol. Microbiol.">
        <title>The Global Catalogue of Microorganisms (GCM) 10K type strain sequencing project: providing services to taxonomists for standard genome sequencing and annotation.</title>
        <authorList>
            <consortium name="The Broad Institute Genomics Platform"/>
            <consortium name="The Broad Institute Genome Sequencing Center for Infectious Disease"/>
            <person name="Wu L."/>
            <person name="Ma J."/>
        </authorList>
    </citation>
    <scope>NUCLEOTIDE SEQUENCE [LARGE SCALE GENOMIC DNA]</scope>
    <source>
        <strain evidence="3">CCUG 54520</strain>
    </source>
</reference>
<name>A0ABV9FN67_9NOCA</name>
<dbReference type="Proteomes" id="UP001595914">
    <property type="component" value="Unassembled WGS sequence"/>
</dbReference>
<keyword evidence="1" id="KW-0732">Signal</keyword>
<evidence type="ECO:0000313" key="2">
    <source>
        <dbReference type="EMBL" id="MFC4603521.1"/>
    </source>
</evidence>
<feature type="signal peptide" evidence="1">
    <location>
        <begin position="1"/>
        <end position="33"/>
    </location>
</feature>
<protein>
    <recommendedName>
        <fullName evidence="4">Secreted protein</fullName>
    </recommendedName>
</protein>
<sequence>MSEGKIRRSVAVLGLLAAPIVVGATLGAGSANAAPWQVGPVFRAEYSGESGHYMCDKASAMAPSWQMTVLVGCRFDPPARAWYNVVFDPARLAPWTWGS</sequence>
<proteinExistence type="predicted"/>
<evidence type="ECO:0008006" key="4">
    <source>
        <dbReference type="Google" id="ProtNLM"/>
    </source>
</evidence>
<accession>A0ABV9FN67</accession>
<evidence type="ECO:0000256" key="1">
    <source>
        <dbReference type="SAM" id="SignalP"/>
    </source>
</evidence>
<keyword evidence="3" id="KW-1185">Reference proteome</keyword>